<feature type="compositionally biased region" description="Basic and acidic residues" evidence="1">
    <location>
        <begin position="60"/>
        <end position="77"/>
    </location>
</feature>
<evidence type="ECO:0000313" key="3">
    <source>
        <dbReference type="Proteomes" id="UP000054538"/>
    </source>
</evidence>
<keyword evidence="3" id="KW-1185">Reference proteome</keyword>
<dbReference type="AlphaFoldDB" id="A0A0D0DP28"/>
<evidence type="ECO:0000256" key="1">
    <source>
        <dbReference type="SAM" id="MobiDB-lite"/>
    </source>
</evidence>
<reference evidence="2 3" key="1">
    <citation type="submission" date="2014-04" db="EMBL/GenBank/DDBJ databases">
        <authorList>
            <consortium name="DOE Joint Genome Institute"/>
            <person name="Kuo A."/>
            <person name="Kohler A."/>
            <person name="Jargeat P."/>
            <person name="Nagy L.G."/>
            <person name="Floudas D."/>
            <person name="Copeland A."/>
            <person name="Barry K.W."/>
            <person name="Cichocki N."/>
            <person name="Veneault-Fourrey C."/>
            <person name="LaButti K."/>
            <person name="Lindquist E.A."/>
            <person name="Lipzen A."/>
            <person name="Lundell T."/>
            <person name="Morin E."/>
            <person name="Murat C."/>
            <person name="Sun H."/>
            <person name="Tunlid A."/>
            <person name="Henrissat B."/>
            <person name="Grigoriev I.V."/>
            <person name="Hibbett D.S."/>
            <person name="Martin F."/>
            <person name="Nordberg H.P."/>
            <person name="Cantor M.N."/>
            <person name="Hua S.X."/>
        </authorList>
    </citation>
    <scope>NUCLEOTIDE SEQUENCE [LARGE SCALE GENOMIC DNA]</scope>
    <source>
        <strain evidence="2 3">Ve08.2h10</strain>
    </source>
</reference>
<proteinExistence type="predicted"/>
<organism evidence="2 3">
    <name type="scientific">Paxillus rubicundulus Ve08.2h10</name>
    <dbReference type="NCBI Taxonomy" id="930991"/>
    <lineage>
        <taxon>Eukaryota</taxon>
        <taxon>Fungi</taxon>
        <taxon>Dikarya</taxon>
        <taxon>Basidiomycota</taxon>
        <taxon>Agaricomycotina</taxon>
        <taxon>Agaricomycetes</taxon>
        <taxon>Agaricomycetidae</taxon>
        <taxon>Boletales</taxon>
        <taxon>Paxilineae</taxon>
        <taxon>Paxillaceae</taxon>
        <taxon>Paxillus</taxon>
    </lineage>
</organism>
<dbReference type="InParanoid" id="A0A0D0DP28"/>
<dbReference type="EMBL" id="KN825995">
    <property type="protein sequence ID" value="KIK80535.1"/>
    <property type="molecule type" value="Genomic_DNA"/>
</dbReference>
<evidence type="ECO:0000313" key="2">
    <source>
        <dbReference type="EMBL" id="KIK80535.1"/>
    </source>
</evidence>
<name>A0A0D0DP28_9AGAM</name>
<accession>A0A0D0DP28</accession>
<reference evidence="3" key="2">
    <citation type="submission" date="2015-01" db="EMBL/GenBank/DDBJ databases">
        <title>Evolutionary Origins and Diversification of the Mycorrhizal Mutualists.</title>
        <authorList>
            <consortium name="DOE Joint Genome Institute"/>
            <consortium name="Mycorrhizal Genomics Consortium"/>
            <person name="Kohler A."/>
            <person name="Kuo A."/>
            <person name="Nagy L.G."/>
            <person name="Floudas D."/>
            <person name="Copeland A."/>
            <person name="Barry K.W."/>
            <person name="Cichocki N."/>
            <person name="Veneault-Fourrey C."/>
            <person name="LaButti K."/>
            <person name="Lindquist E.A."/>
            <person name="Lipzen A."/>
            <person name="Lundell T."/>
            <person name="Morin E."/>
            <person name="Murat C."/>
            <person name="Riley R."/>
            <person name="Ohm R."/>
            <person name="Sun H."/>
            <person name="Tunlid A."/>
            <person name="Henrissat B."/>
            <person name="Grigoriev I.V."/>
            <person name="Hibbett D.S."/>
            <person name="Martin F."/>
        </authorList>
    </citation>
    <scope>NUCLEOTIDE SEQUENCE [LARGE SCALE GENOMIC DNA]</scope>
    <source>
        <strain evidence="3">Ve08.2h10</strain>
    </source>
</reference>
<dbReference type="HOGENOM" id="CLU_2638753_0_0_1"/>
<protein>
    <submittedName>
        <fullName evidence="2">Uncharacterized protein</fullName>
    </submittedName>
</protein>
<dbReference type="Proteomes" id="UP000054538">
    <property type="component" value="Unassembled WGS sequence"/>
</dbReference>
<sequence>MVSGAGHSDIALVDAASTSWTRNGKRSNRSVIMHGGESLPIPSTKPSDYRHKNMLPGKDTCGHWQDKHSLHADQDTS</sequence>
<feature type="region of interest" description="Disordered" evidence="1">
    <location>
        <begin position="19"/>
        <end position="77"/>
    </location>
</feature>
<gene>
    <name evidence="2" type="ORF">PAXRUDRAFT_833460</name>
</gene>